<dbReference type="GO" id="GO:0003677">
    <property type="term" value="F:DNA binding"/>
    <property type="evidence" value="ECO:0007669"/>
    <property type="project" value="InterPro"/>
</dbReference>
<dbReference type="Gene3D" id="1.10.443.10">
    <property type="entry name" value="Intergrase catalytic core"/>
    <property type="match status" value="1"/>
</dbReference>
<name>A0A2R6NY64_9APHY</name>
<dbReference type="OrthoDB" id="2506773at2759"/>
<evidence type="ECO:0000313" key="3">
    <source>
        <dbReference type="Proteomes" id="UP000186601"/>
    </source>
</evidence>
<dbReference type="SUPFAM" id="SSF56349">
    <property type="entry name" value="DNA breaking-rejoining enzymes"/>
    <property type="match status" value="1"/>
</dbReference>
<sequence length="474" mass="52289">MAGLYAASSVSNYYAAVKAWHIIHRLKWQINDLQVKKLIEAARRLAPPSSKRPPRNPFTIDLLAKVFKHLDPNVSLDAAVRACASSLLFGIARCGELTTKTLSSFDPASNITRANVRRVYNQHFGCEVTILHPPKTKGDPINGEDISWAAQPSGPINPETELENHLRVNNPRDGEHLFAFTRGSSRLPLAKKTFLNRLSKAAKAEGVPEPAGHSFRIGGTLEYLLLGLSFETVKVAGRWKSDAFLLYLRRHAQILAPHLQERTHLHTRFMNLTLAASANTVAEERFSSSSMLLPLGDNILESQLGLATEIQPDTSPEAHPAVVSLDITPPTIQVFPPVAVTPASDPPPIYVRPIAIPSRGPKDPSYWALTEANTPISPGVLLEVFHEDALVYEKHGKCYRGRVSGPWALSKSHVKFKVRADAARAEDAGLIVFVPYHQAGISWFLVILRFLFYPFLKGGPKGRPKNHIVQLSIV</sequence>
<dbReference type="EMBL" id="MLYV02000680">
    <property type="protein sequence ID" value="PSR79866.1"/>
    <property type="molecule type" value="Genomic_DNA"/>
</dbReference>
<dbReference type="PANTHER" id="PTHR34605:SF3">
    <property type="entry name" value="P CELL-TYPE AGGLUTINATION PROTEIN MAP4-LIKE-RELATED"/>
    <property type="match status" value="1"/>
</dbReference>
<dbReference type="GO" id="GO:0015074">
    <property type="term" value="P:DNA integration"/>
    <property type="evidence" value="ECO:0007669"/>
    <property type="project" value="InterPro"/>
</dbReference>
<keyword evidence="1" id="KW-0233">DNA recombination</keyword>
<evidence type="ECO:0000256" key="1">
    <source>
        <dbReference type="ARBA" id="ARBA00023172"/>
    </source>
</evidence>
<dbReference type="GO" id="GO:0006310">
    <property type="term" value="P:DNA recombination"/>
    <property type="evidence" value="ECO:0007669"/>
    <property type="project" value="UniProtKB-KW"/>
</dbReference>
<proteinExistence type="predicted"/>
<dbReference type="Proteomes" id="UP000186601">
    <property type="component" value="Unassembled WGS sequence"/>
</dbReference>
<dbReference type="STRING" id="98765.A0A2R6NY64"/>
<dbReference type="AlphaFoldDB" id="A0A2R6NY64"/>
<accession>A0A2R6NY64</accession>
<protein>
    <recommendedName>
        <fullName evidence="4">Tyr recombinase domain-containing protein</fullName>
    </recommendedName>
</protein>
<organism evidence="2 3">
    <name type="scientific">Hermanssonia centrifuga</name>
    <dbReference type="NCBI Taxonomy" id="98765"/>
    <lineage>
        <taxon>Eukaryota</taxon>
        <taxon>Fungi</taxon>
        <taxon>Dikarya</taxon>
        <taxon>Basidiomycota</taxon>
        <taxon>Agaricomycotina</taxon>
        <taxon>Agaricomycetes</taxon>
        <taxon>Polyporales</taxon>
        <taxon>Meruliaceae</taxon>
        <taxon>Hermanssonia</taxon>
    </lineage>
</organism>
<dbReference type="InterPro" id="IPR052925">
    <property type="entry name" value="Phage_Integrase-like_Recomb"/>
</dbReference>
<comment type="caution">
    <text evidence="2">The sequence shown here is derived from an EMBL/GenBank/DDBJ whole genome shotgun (WGS) entry which is preliminary data.</text>
</comment>
<keyword evidence="3" id="KW-1185">Reference proteome</keyword>
<gene>
    <name evidence="2" type="ORF">PHLCEN_2v6854</name>
</gene>
<dbReference type="PANTHER" id="PTHR34605">
    <property type="entry name" value="PHAGE_INTEGRASE DOMAIN-CONTAINING PROTEIN"/>
    <property type="match status" value="1"/>
</dbReference>
<dbReference type="InterPro" id="IPR011010">
    <property type="entry name" value="DNA_brk_join_enz"/>
</dbReference>
<dbReference type="InterPro" id="IPR013762">
    <property type="entry name" value="Integrase-like_cat_sf"/>
</dbReference>
<evidence type="ECO:0000313" key="2">
    <source>
        <dbReference type="EMBL" id="PSR79866.1"/>
    </source>
</evidence>
<reference evidence="2 3" key="1">
    <citation type="submission" date="2018-02" db="EMBL/GenBank/DDBJ databases">
        <title>Genome sequence of the basidiomycete white-rot fungus Phlebia centrifuga.</title>
        <authorList>
            <person name="Granchi Z."/>
            <person name="Peng M."/>
            <person name="de Vries R.P."/>
            <person name="Hilden K."/>
            <person name="Makela M.R."/>
            <person name="Grigoriev I."/>
            <person name="Riley R."/>
        </authorList>
    </citation>
    <scope>NUCLEOTIDE SEQUENCE [LARGE SCALE GENOMIC DNA]</scope>
    <source>
        <strain evidence="2 3">FBCC195</strain>
    </source>
</reference>
<evidence type="ECO:0008006" key="4">
    <source>
        <dbReference type="Google" id="ProtNLM"/>
    </source>
</evidence>